<comment type="caution">
    <text evidence="2">The sequence shown here is derived from an EMBL/GenBank/DDBJ whole genome shotgun (WGS) entry which is preliminary data.</text>
</comment>
<dbReference type="PANTHER" id="PTHR34548">
    <property type="entry name" value="PROTEIN TIC 21, CHLOROPLASTIC"/>
    <property type="match status" value="1"/>
</dbReference>
<keyword evidence="3" id="KW-1185">Reference proteome</keyword>
<keyword evidence="1" id="KW-0812">Transmembrane</keyword>
<feature type="transmembrane region" description="Helical" evidence="1">
    <location>
        <begin position="24"/>
        <end position="48"/>
    </location>
</feature>
<feature type="transmembrane region" description="Helical" evidence="1">
    <location>
        <begin position="157"/>
        <end position="181"/>
    </location>
</feature>
<organism evidence="2 3">
    <name type="scientific">Komarekiella delphini-convector SJRDD-AB1</name>
    <dbReference type="NCBI Taxonomy" id="2593771"/>
    <lineage>
        <taxon>Bacteria</taxon>
        <taxon>Bacillati</taxon>
        <taxon>Cyanobacteriota</taxon>
        <taxon>Cyanophyceae</taxon>
        <taxon>Nostocales</taxon>
        <taxon>Nostocaceae</taxon>
        <taxon>Komarekiella</taxon>
        <taxon>Komarekiella delphini-convector</taxon>
    </lineage>
</organism>
<accession>A0AA40VR06</accession>
<evidence type="ECO:0000256" key="1">
    <source>
        <dbReference type="SAM" id="Phobius"/>
    </source>
</evidence>
<dbReference type="Pfam" id="PF12263">
    <property type="entry name" value="DUF3611"/>
    <property type="match status" value="1"/>
</dbReference>
<reference evidence="2" key="1">
    <citation type="submission" date="2019-07" db="EMBL/GenBank/DDBJ databases">
        <title>Toxilogical consequences of a new and cryptic species of cyanobacteria (Komarekiella delphini-convector) recovered from the epidermis of a bottlenose dolphin and 1500 ft. in the air.</title>
        <authorList>
            <person name="Brown A.O."/>
            <person name="Dvorak P."/>
            <person name="Villanueva C.D."/>
            <person name="Foss A.J."/>
            <person name="Garvey A.D."/>
            <person name="Gibson Q.A."/>
            <person name="Johansen J.R."/>
            <person name="Casamatta D.A."/>
        </authorList>
    </citation>
    <scope>NUCLEOTIDE SEQUENCE</scope>
    <source>
        <strain evidence="2">SJRDD-AB1</strain>
    </source>
</reference>
<dbReference type="Proteomes" id="UP001165986">
    <property type="component" value="Unassembled WGS sequence"/>
</dbReference>
<evidence type="ECO:0000313" key="2">
    <source>
        <dbReference type="EMBL" id="MBD6616337.1"/>
    </source>
</evidence>
<feature type="transmembrane region" description="Helical" evidence="1">
    <location>
        <begin position="109"/>
        <end position="137"/>
    </location>
</feature>
<gene>
    <name evidence="2" type="ORF">FNW02_10925</name>
</gene>
<protein>
    <submittedName>
        <fullName evidence="2">DUF3611 family protein</fullName>
    </submittedName>
</protein>
<dbReference type="InterPro" id="IPR022051">
    <property type="entry name" value="DUF3611"/>
</dbReference>
<feature type="transmembrane region" description="Helical" evidence="1">
    <location>
        <begin position="60"/>
        <end position="80"/>
    </location>
</feature>
<dbReference type="RefSeq" id="WP_191757570.1">
    <property type="nucleotide sequence ID" value="NZ_VJXY01000009.1"/>
</dbReference>
<keyword evidence="1" id="KW-0472">Membrane</keyword>
<sequence length="189" mass="20814">MIDKNDLHSGLKARQKIVGVFKKVSWLCFWLQLVLAAVSILILLFAIADPNFNINLKSGLGMLSTVGGIGALGLGVYWTFHYTRLAQRLQVSEPGIYPSRKEVVRDLHIGITIHFVGVLLTLIATQVIVGALLVKVITLSPGMTIYQSRQLIEPLDIFVIQASILMNTALFIGIGCAFWLLKQVNQAQT</sequence>
<evidence type="ECO:0000313" key="3">
    <source>
        <dbReference type="Proteomes" id="UP001165986"/>
    </source>
</evidence>
<proteinExistence type="predicted"/>
<name>A0AA40VR06_9NOST</name>
<dbReference type="AlphaFoldDB" id="A0AA40VR06"/>
<dbReference type="EMBL" id="VJXY01000009">
    <property type="protein sequence ID" value="MBD6616337.1"/>
    <property type="molecule type" value="Genomic_DNA"/>
</dbReference>
<keyword evidence="1" id="KW-1133">Transmembrane helix</keyword>
<dbReference type="PANTHER" id="PTHR34548:SF2">
    <property type="entry name" value="PROTEIN TIC 21, CHLOROPLASTIC"/>
    <property type="match status" value="1"/>
</dbReference>